<organism evidence="2 3">
    <name type="scientific">Adhaeribacter arboris</name>
    <dbReference type="NCBI Taxonomy" id="2072846"/>
    <lineage>
        <taxon>Bacteria</taxon>
        <taxon>Pseudomonadati</taxon>
        <taxon>Bacteroidota</taxon>
        <taxon>Cytophagia</taxon>
        <taxon>Cytophagales</taxon>
        <taxon>Hymenobacteraceae</taxon>
        <taxon>Adhaeribacter</taxon>
    </lineage>
</organism>
<sequence>MSYFKKSFIYLYSDLTTMFFPNRLGLFLVVCFLFFGCRPACHIASCDVRKVHHHGGKIYRGQPIWKRQNPHIGQGIPRNIKENPQHKRKKQ</sequence>
<accession>A0A2T2YB94</accession>
<evidence type="ECO:0000313" key="3">
    <source>
        <dbReference type="Proteomes" id="UP000240357"/>
    </source>
</evidence>
<protein>
    <submittedName>
        <fullName evidence="2">Uncharacterized protein</fullName>
    </submittedName>
</protein>
<reference evidence="2 3" key="1">
    <citation type="submission" date="2018-03" db="EMBL/GenBank/DDBJ databases">
        <title>Adhaeribacter sp. HMF7605 Genome sequencing and assembly.</title>
        <authorList>
            <person name="Kang H."/>
            <person name="Kang J."/>
            <person name="Cha I."/>
            <person name="Kim H."/>
            <person name="Joh K."/>
        </authorList>
    </citation>
    <scope>NUCLEOTIDE SEQUENCE [LARGE SCALE GENOMIC DNA]</scope>
    <source>
        <strain evidence="2 3">HMF7605</strain>
    </source>
</reference>
<comment type="caution">
    <text evidence="2">The sequence shown here is derived from an EMBL/GenBank/DDBJ whole genome shotgun (WGS) entry which is preliminary data.</text>
</comment>
<feature type="region of interest" description="Disordered" evidence="1">
    <location>
        <begin position="67"/>
        <end position="91"/>
    </location>
</feature>
<gene>
    <name evidence="2" type="ORF">AHMF7605_04315</name>
</gene>
<dbReference type="Proteomes" id="UP000240357">
    <property type="component" value="Unassembled WGS sequence"/>
</dbReference>
<name>A0A2T2YB94_9BACT</name>
<keyword evidence="3" id="KW-1185">Reference proteome</keyword>
<evidence type="ECO:0000313" key="2">
    <source>
        <dbReference type="EMBL" id="PSR52801.1"/>
    </source>
</evidence>
<evidence type="ECO:0000256" key="1">
    <source>
        <dbReference type="SAM" id="MobiDB-lite"/>
    </source>
</evidence>
<dbReference type="AlphaFoldDB" id="A0A2T2YB94"/>
<dbReference type="EMBL" id="PYFT01000001">
    <property type="protein sequence ID" value="PSR52801.1"/>
    <property type="molecule type" value="Genomic_DNA"/>
</dbReference>
<proteinExistence type="predicted"/>